<dbReference type="EMBL" id="JBHMBS010000004">
    <property type="protein sequence ID" value="MFB9675737.1"/>
    <property type="molecule type" value="Genomic_DNA"/>
</dbReference>
<evidence type="ECO:0008006" key="3">
    <source>
        <dbReference type="Google" id="ProtNLM"/>
    </source>
</evidence>
<dbReference type="RefSeq" id="WP_386155738.1">
    <property type="nucleotide sequence ID" value="NZ_JBHMBS010000004.1"/>
</dbReference>
<sequence length="80" mass="8193">MNCELSVGQAMIGPIMVISPSLPFTATTSPSGDIVVFYVGAEPRMTPEQALAFADMLRDLAAGARRPALAGTSAGAPQLS</sequence>
<organism evidence="1 2">
    <name type="scientific">Streptosporangium vulgare</name>
    <dbReference type="NCBI Taxonomy" id="46190"/>
    <lineage>
        <taxon>Bacteria</taxon>
        <taxon>Bacillati</taxon>
        <taxon>Actinomycetota</taxon>
        <taxon>Actinomycetes</taxon>
        <taxon>Streptosporangiales</taxon>
        <taxon>Streptosporangiaceae</taxon>
        <taxon>Streptosporangium</taxon>
    </lineage>
</organism>
<proteinExistence type="predicted"/>
<accession>A0ABV5T9K3</accession>
<gene>
    <name evidence="1" type="ORF">ACFFRH_09590</name>
</gene>
<evidence type="ECO:0000313" key="1">
    <source>
        <dbReference type="EMBL" id="MFB9675737.1"/>
    </source>
</evidence>
<comment type="caution">
    <text evidence="1">The sequence shown here is derived from an EMBL/GenBank/DDBJ whole genome shotgun (WGS) entry which is preliminary data.</text>
</comment>
<reference evidence="1 2" key="1">
    <citation type="submission" date="2024-09" db="EMBL/GenBank/DDBJ databases">
        <authorList>
            <person name="Sun Q."/>
            <person name="Mori K."/>
        </authorList>
    </citation>
    <scope>NUCLEOTIDE SEQUENCE [LARGE SCALE GENOMIC DNA]</scope>
    <source>
        <strain evidence="1 2">JCM 3028</strain>
    </source>
</reference>
<protein>
    <recommendedName>
        <fullName evidence="3">DUF5753 domain-containing protein</fullName>
    </recommendedName>
</protein>
<name>A0ABV5T9K3_9ACTN</name>
<dbReference type="Proteomes" id="UP001589610">
    <property type="component" value="Unassembled WGS sequence"/>
</dbReference>
<keyword evidence="2" id="KW-1185">Reference proteome</keyword>
<evidence type="ECO:0000313" key="2">
    <source>
        <dbReference type="Proteomes" id="UP001589610"/>
    </source>
</evidence>